<proteinExistence type="predicted"/>
<dbReference type="Proteomes" id="UP000595460">
    <property type="component" value="Chromosome"/>
</dbReference>
<evidence type="ECO:0008006" key="3">
    <source>
        <dbReference type="Google" id="ProtNLM"/>
    </source>
</evidence>
<protein>
    <recommendedName>
        <fullName evidence="3">RiboL-PSP-HEPN domain-containing protein</fullName>
    </recommendedName>
</protein>
<dbReference type="EMBL" id="CP068047">
    <property type="protein sequence ID" value="QQR36303.1"/>
    <property type="molecule type" value="Genomic_DNA"/>
</dbReference>
<evidence type="ECO:0000313" key="2">
    <source>
        <dbReference type="Proteomes" id="UP000595460"/>
    </source>
</evidence>
<evidence type="ECO:0000313" key="1">
    <source>
        <dbReference type="EMBL" id="QQR36303.1"/>
    </source>
</evidence>
<organism evidence="1 2">
    <name type="scientific">Devosia oryziradicis</name>
    <dbReference type="NCBI Taxonomy" id="2801335"/>
    <lineage>
        <taxon>Bacteria</taxon>
        <taxon>Pseudomonadati</taxon>
        <taxon>Pseudomonadota</taxon>
        <taxon>Alphaproteobacteria</taxon>
        <taxon>Hyphomicrobiales</taxon>
        <taxon>Devosiaceae</taxon>
        <taxon>Devosia</taxon>
    </lineage>
</organism>
<sequence length="208" mass="23605">MNSDDRNRKMRVLLETYATDNIHNDLSNTANYFRQRIESRVNKGEHDGLFLEMTAAITMIAFSLEANVNFVGHYKKVPGFKKLQSLDEKLAALITHLKIEADFEARPFSTVAPLKKIRNALAHGKPRTPPPQKQEVVGTYDEIYAKQRMQTEWEKAINPEFVVVADDDVGSIWKLLLEKAEIEIWDTLSTSGGGMTFIEFVEEDGTGE</sequence>
<reference evidence="1 2" key="1">
    <citation type="submission" date="2021-01" db="EMBL/GenBank/DDBJ databases">
        <title>Genome seq and assembly of Devosia sp. G19.</title>
        <authorList>
            <person name="Chhetri G."/>
        </authorList>
    </citation>
    <scope>NUCLEOTIDE SEQUENCE [LARGE SCALE GENOMIC DNA]</scope>
    <source>
        <strain evidence="1 2">G19</strain>
    </source>
</reference>
<dbReference type="RefSeq" id="WP_201657664.1">
    <property type="nucleotide sequence ID" value="NZ_CP068047.1"/>
</dbReference>
<keyword evidence="2" id="KW-1185">Reference proteome</keyword>
<accession>A0ABX7BWH8</accession>
<gene>
    <name evidence="1" type="ORF">JI749_01300</name>
</gene>
<name>A0ABX7BWH8_9HYPH</name>